<keyword evidence="4 5" id="KW-0472">Membrane</keyword>
<dbReference type="eggNOG" id="COG1615">
    <property type="taxonomic scope" value="Bacteria"/>
</dbReference>
<sequence length="945" mass="108524">MRNKFIILMFVVIFLLFSMGSIANFITEWQWFSSLGYLDLFVMPFVIQVVISIAAFIVGTVFVYFNLNTLSNYLLTPKEQVKLYESKYAELIDKFQSFGKWAKIGISAFLGLIWAGLFQGLWLRIVYFIHGEATGELEPVYNLDLAFYLFRLPMYQQIVTALISLVLFTLIAVVVIYLARGFLSWNTIKDDGGFPAGRLALRHINILLGIFLLVLALNAILGRYELLFSARGAVFGAGYTDIHVTRLVYTGLGVIGTLGFVISLANLKLAKYKLVFFSLGAFFLVSILGGVAGQIVQSTIVSPNELTRERPFIENHLEMTRTAYGLADIQEETWDVDVEGELEDDAVEEGEDIEEELEEIESELPPPELDEVTYNNMRLLDYRPVQDVYREAQEYRRYYHFNDVNLARYRIDDEYHQVMVSPREMDVDRIPSEAQTPVNRHLKYTHGYGLVMSPVGQFTDGGMPEYYLKDMPIEDDLGLGIERPELYFGELTNDFVLVNTDVEEFHYPGQEEVDLTYQGETGIDMSLLNRILFAIRERSSFLLFSQEYSSDSQILINRNIHDRVERLAPFLEYDNDPYIAAANGELYWIMDAYVTSDNFPYSRPFQGDDNYIKNPVKVVIDAYTGETSFYLVEDDEPLTQAISNAFPDLFSDPQELSDELRAQFRYPHNFFTIQANMLKNYHMTNPVVFYNREDGWDIPTESYGETSIEMEPYYATLNLPDTDEPEFVLMQPFTPVQRNNMISWLGARNDGDKYGELVLYRFPSGRHVYGPRQIDARIDQHPDISEQLSLWDGQGSRVIRGNLLVIPLEDGVLYIEPLYLQAEDSSYPEMRRVIAAWGDLLVMEDSLEEALDALGTTAEDVDTEVMEEELPEREVEEVEELVEQEFETIGELVDEALRLEREAEAAISEGNWGEYGELQTELSEILKELEERLDTTIEDEDSDDQ</sequence>
<dbReference type="Pfam" id="PF03699">
    <property type="entry name" value="UPF0182"/>
    <property type="match status" value="1"/>
</dbReference>
<evidence type="ECO:0000256" key="5">
    <source>
        <dbReference type="HAMAP-Rule" id="MF_01600"/>
    </source>
</evidence>
<feature type="transmembrane region" description="Helical" evidence="5">
    <location>
        <begin position="247"/>
        <end position="267"/>
    </location>
</feature>
<comment type="caution">
    <text evidence="5">Lacks conserved residue(s) required for the propagation of feature annotation.</text>
</comment>
<evidence type="ECO:0000313" key="7">
    <source>
        <dbReference type="EMBL" id="ACB84493.1"/>
    </source>
</evidence>
<feature type="transmembrane region" description="Helical" evidence="5">
    <location>
        <begin position="158"/>
        <end position="179"/>
    </location>
</feature>
<dbReference type="Proteomes" id="UP000001683">
    <property type="component" value="Chromosome"/>
</dbReference>
<dbReference type="EMBL" id="CP001034">
    <property type="protein sequence ID" value="ACB84493.1"/>
    <property type="molecule type" value="Genomic_DNA"/>
</dbReference>
<dbReference type="PANTHER" id="PTHR39344">
    <property type="entry name" value="UPF0182 PROTEIN SLL1060"/>
    <property type="match status" value="1"/>
</dbReference>
<evidence type="ECO:0000256" key="2">
    <source>
        <dbReference type="ARBA" id="ARBA00022692"/>
    </source>
</evidence>
<evidence type="ECO:0000256" key="3">
    <source>
        <dbReference type="ARBA" id="ARBA00022989"/>
    </source>
</evidence>
<keyword evidence="3 5" id="KW-1133">Transmembrane helix</keyword>
<name>B2A8C7_NATTJ</name>
<dbReference type="HOGENOM" id="CLU_007733_0_0_9"/>
<evidence type="ECO:0000256" key="1">
    <source>
        <dbReference type="ARBA" id="ARBA00022475"/>
    </source>
</evidence>
<gene>
    <name evidence="7" type="ordered locus">Nther_0908</name>
</gene>
<dbReference type="AlphaFoldDB" id="B2A8C7"/>
<feature type="transmembrane region" description="Helical" evidence="5">
    <location>
        <begin position="274"/>
        <end position="296"/>
    </location>
</feature>
<comment type="subcellular location">
    <subcellularLocation>
        <location evidence="5">Cell membrane</location>
        <topology evidence="5">Multi-pass membrane protein</topology>
    </subcellularLocation>
</comment>
<feature type="transmembrane region" description="Helical" evidence="5">
    <location>
        <begin position="41"/>
        <end position="65"/>
    </location>
</feature>
<dbReference type="KEGG" id="nth:Nther_0908"/>
<dbReference type="RefSeq" id="WP_012447371.1">
    <property type="nucleotide sequence ID" value="NC_010718.1"/>
</dbReference>
<dbReference type="STRING" id="457570.Nther_0908"/>
<evidence type="ECO:0000256" key="6">
    <source>
        <dbReference type="SAM" id="Coils"/>
    </source>
</evidence>
<evidence type="ECO:0000256" key="4">
    <source>
        <dbReference type="ARBA" id="ARBA00023136"/>
    </source>
</evidence>
<keyword evidence="1 5" id="KW-1003">Cell membrane</keyword>
<dbReference type="GO" id="GO:0005886">
    <property type="term" value="C:plasma membrane"/>
    <property type="evidence" value="ECO:0007669"/>
    <property type="project" value="UniProtKB-SubCell"/>
</dbReference>
<keyword evidence="8" id="KW-1185">Reference proteome</keyword>
<feature type="coiled-coil region" evidence="6">
    <location>
        <begin position="889"/>
        <end position="939"/>
    </location>
</feature>
<organism evidence="7 8">
    <name type="scientific">Natranaerobius thermophilus (strain ATCC BAA-1301 / DSM 18059 / JW/NM-WN-LF)</name>
    <dbReference type="NCBI Taxonomy" id="457570"/>
    <lineage>
        <taxon>Bacteria</taxon>
        <taxon>Bacillati</taxon>
        <taxon>Bacillota</taxon>
        <taxon>Clostridia</taxon>
        <taxon>Natranaerobiales</taxon>
        <taxon>Natranaerobiaceae</taxon>
        <taxon>Natranaerobius</taxon>
    </lineage>
</organism>
<keyword evidence="2 5" id="KW-0812">Transmembrane</keyword>
<reference evidence="7 8" key="2">
    <citation type="journal article" date="2011" name="J. Bacteriol.">
        <title>Complete genome sequence of the anaerobic, halophilic alkalithermophile Natranaerobius thermophilus JW/NM-WN-LF.</title>
        <authorList>
            <person name="Zhao B."/>
            <person name="Mesbah N.M."/>
            <person name="Dalin E."/>
            <person name="Goodwin L."/>
            <person name="Nolan M."/>
            <person name="Pitluck S."/>
            <person name="Chertkov O."/>
            <person name="Brettin T.S."/>
            <person name="Han J."/>
            <person name="Larimer F.W."/>
            <person name="Land M.L."/>
            <person name="Hauser L."/>
            <person name="Kyrpides N."/>
            <person name="Wiegel J."/>
        </authorList>
    </citation>
    <scope>NUCLEOTIDE SEQUENCE [LARGE SCALE GENOMIC DNA]</scope>
    <source>
        <strain evidence="8">ATCC BAA-1301 / DSM 18059 / JW/NM-WN-LF</strain>
    </source>
</reference>
<accession>B2A8C7</accession>
<feature type="transmembrane region" description="Helical" evidence="5">
    <location>
        <begin position="200"/>
        <end position="221"/>
    </location>
</feature>
<evidence type="ECO:0000313" key="8">
    <source>
        <dbReference type="Proteomes" id="UP000001683"/>
    </source>
</evidence>
<proteinExistence type="inferred from homology"/>
<dbReference type="HAMAP" id="MF_01600">
    <property type="entry name" value="UPF0182"/>
    <property type="match status" value="1"/>
</dbReference>
<comment type="similarity">
    <text evidence="5">Belongs to the UPF0182 family.</text>
</comment>
<dbReference type="InterPro" id="IPR005372">
    <property type="entry name" value="UPF0182"/>
</dbReference>
<dbReference type="InParanoid" id="B2A8C7"/>
<feature type="transmembrane region" description="Helical" evidence="5">
    <location>
        <begin position="104"/>
        <end position="129"/>
    </location>
</feature>
<keyword evidence="6" id="KW-0175">Coiled coil</keyword>
<reference evidence="7 8" key="1">
    <citation type="submission" date="2008-04" db="EMBL/GenBank/DDBJ databases">
        <title>Complete sequence of chromosome of Natranaerobius thermophilus JW/NM-WN-LF.</title>
        <authorList>
            <consortium name="US DOE Joint Genome Institute"/>
            <person name="Copeland A."/>
            <person name="Lucas S."/>
            <person name="Lapidus A."/>
            <person name="Glavina del Rio T."/>
            <person name="Dalin E."/>
            <person name="Tice H."/>
            <person name="Bruce D."/>
            <person name="Goodwin L."/>
            <person name="Pitluck S."/>
            <person name="Chertkov O."/>
            <person name="Brettin T."/>
            <person name="Detter J.C."/>
            <person name="Han C."/>
            <person name="Kuske C.R."/>
            <person name="Schmutz J."/>
            <person name="Larimer F."/>
            <person name="Land M."/>
            <person name="Hauser L."/>
            <person name="Kyrpides N."/>
            <person name="Lykidis A."/>
            <person name="Mesbah N.M."/>
            <person name="Wiegel J."/>
        </authorList>
    </citation>
    <scope>NUCLEOTIDE SEQUENCE [LARGE SCALE GENOMIC DNA]</scope>
    <source>
        <strain evidence="8">ATCC BAA-1301 / DSM 18059 / JW/NM-WN-LF</strain>
    </source>
</reference>
<protein>
    <recommendedName>
        <fullName evidence="5">UPF0182 protein Nther_0908</fullName>
    </recommendedName>
</protein>
<dbReference type="GO" id="GO:0005576">
    <property type="term" value="C:extracellular region"/>
    <property type="evidence" value="ECO:0007669"/>
    <property type="project" value="TreeGrafter"/>
</dbReference>
<dbReference type="PANTHER" id="PTHR39344:SF1">
    <property type="entry name" value="UPF0182 PROTEIN SLL1060"/>
    <property type="match status" value="1"/>
</dbReference>